<keyword evidence="4" id="KW-1185">Reference proteome</keyword>
<keyword evidence="1" id="KW-0732">Signal</keyword>
<dbReference type="GeneID" id="20243794"/>
<sequence>MNLFSIKIVRSMAATLFILLLFMVTDINLAQTQHKRFCSFFRFESKLMDNKRDCGIEEFKQIDIKGDGNCFFRCISVFLYGHEENHRRIREKIVRRMDANHEVYQALIDEDFNQHIQDQLSTSGESTAWATEAEILVASSGFRCKLLILSSGEKGQTYTCFDINYKEGCKPNAGWIAISHWNNLFIPDKKHCTCELPEPDTDWIKGNVTDWFDMTTKKSSKYQGEPIYRQAVNSNNVNGSAGLGKGEVTQKEENNLIVNLSDKILTKVNNIANRLHKNDHIDRDLKQYLIPKYPTSGLLKGNPKIHKKNNPFQHIVNGQGTATERFAEIAEKELEEFIEDGFGIWTGTVAELEEFQAEVNTIHEKIKVELRWSYESIEFLDVMVMRKEDRLTTGLYVKPTDKHMYVQAKSGHPQNVKKAIPYGLAIRPRRICENEEEYQKHIKDLKQQLRNRGNSSQVHRKTVVGSGWYG</sequence>
<evidence type="ECO:0000313" key="4">
    <source>
        <dbReference type="Proteomes" id="UP000030746"/>
    </source>
</evidence>
<organism evidence="3 4">
    <name type="scientific">Lottia gigantea</name>
    <name type="common">Giant owl limpet</name>
    <dbReference type="NCBI Taxonomy" id="225164"/>
    <lineage>
        <taxon>Eukaryota</taxon>
        <taxon>Metazoa</taxon>
        <taxon>Spiralia</taxon>
        <taxon>Lophotrochozoa</taxon>
        <taxon>Mollusca</taxon>
        <taxon>Gastropoda</taxon>
        <taxon>Patellogastropoda</taxon>
        <taxon>Lottioidea</taxon>
        <taxon>Lottiidae</taxon>
        <taxon>Lottia</taxon>
    </lineage>
</organism>
<dbReference type="AlphaFoldDB" id="V4ASP7"/>
<gene>
    <name evidence="3" type="ORF">LOTGIDRAFT_176477</name>
</gene>
<dbReference type="Pfam" id="PF02338">
    <property type="entry name" value="OTU"/>
    <property type="match status" value="1"/>
</dbReference>
<dbReference type="STRING" id="225164.V4ASP7"/>
<dbReference type="PROSITE" id="PS50802">
    <property type="entry name" value="OTU"/>
    <property type="match status" value="1"/>
</dbReference>
<dbReference type="Gene3D" id="3.90.70.80">
    <property type="match status" value="1"/>
</dbReference>
<dbReference type="KEGG" id="lgi:LOTGIDRAFT_176477"/>
<reference evidence="3 4" key="1">
    <citation type="journal article" date="2013" name="Nature">
        <title>Insights into bilaterian evolution from three spiralian genomes.</title>
        <authorList>
            <person name="Simakov O."/>
            <person name="Marletaz F."/>
            <person name="Cho S.J."/>
            <person name="Edsinger-Gonzales E."/>
            <person name="Havlak P."/>
            <person name="Hellsten U."/>
            <person name="Kuo D.H."/>
            <person name="Larsson T."/>
            <person name="Lv J."/>
            <person name="Arendt D."/>
            <person name="Savage R."/>
            <person name="Osoegawa K."/>
            <person name="de Jong P."/>
            <person name="Grimwood J."/>
            <person name="Chapman J.A."/>
            <person name="Shapiro H."/>
            <person name="Aerts A."/>
            <person name="Otillar R.P."/>
            <person name="Terry A.Y."/>
            <person name="Boore J.L."/>
            <person name="Grigoriev I.V."/>
            <person name="Lindberg D.R."/>
            <person name="Seaver E.C."/>
            <person name="Weisblat D.A."/>
            <person name="Putnam N.H."/>
            <person name="Rokhsar D.S."/>
        </authorList>
    </citation>
    <scope>NUCLEOTIDE SEQUENCE [LARGE SCALE GENOMIC DNA]</scope>
</reference>
<evidence type="ECO:0000259" key="2">
    <source>
        <dbReference type="PROSITE" id="PS50802"/>
    </source>
</evidence>
<dbReference type="CTD" id="20243794"/>
<evidence type="ECO:0000313" key="3">
    <source>
        <dbReference type="EMBL" id="ESP00303.1"/>
    </source>
</evidence>
<proteinExistence type="predicted"/>
<dbReference type="CDD" id="cd22744">
    <property type="entry name" value="OTU"/>
    <property type="match status" value="1"/>
</dbReference>
<feature type="signal peptide" evidence="1">
    <location>
        <begin position="1"/>
        <end position="30"/>
    </location>
</feature>
<name>V4ASP7_LOTGI</name>
<evidence type="ECO:0000256" key="1">
    <source>
        <dbReference type="SAM" id="SignalP"/>
    </source>
</evidence>
<accession>V4ASP7</accession>
<dbReference type="InterPro" id="IPR058912">
    <property type="entry name" value="HTH_animal"/>
</dbReference>
<dbReference type="Pfam" id="PF26215">
    <property type="entry name" value="HTH_animal"/>
    <property type="match status" value="1"/>
</dbReference>
<dbReference type="InterPro" id="IPR038765">
    <property type="entry name" value="Papain-like_cys_pep_sf"/>
</dbReference>
<dbReference type="EMBL" id="KB200770">
    <property type="protein sequence ID" value="ESP00303.1"/>
    <property type="molecule type" value="Genomic_DNA"/>
</dbReference>
<dbReference type="PANTHER" id="PTHR21301">
    <property type="entry name" value="REVERSE TRANSCRIPTASE"/>
    <property type="match status" value="1"/>
</dbReference>
<dbReference type="HOGENOM" id="CLU_581782_0_0_1"/>
<dbReference type="InterPro" id="IPR003323">
    <property type="entry name" value="OTU_dom"/>
</dbReference>
<feature type="domain" description="OTU" evidence="2">
    <location>
        <begin position="59"/>
        <end position="187"/>
    </location>
</feature>
<dbReference type="SUPFAM" id="SSF54001">
    <property type="entry name" value="Cysteine proteinases"/>
    <property type="match status" value="1"/>
</dbReference>
<dbReference type="OrthoDB" id="6128308at2759"/>
<dbReference type="Proteomes" id="UP000030746">
    <property type="component" value="Unassembled WGS sequence"/>
</dbReference>
<dbReference type="RefSeq" id="XP_009049010.1">
    <property type="nucleotide sequence ID" value="XM_009050762.1"/>
</dbReference>
<protein>
    <recommendedName>
        <fullName evidence="2">OTU domain-containing protein</fullName>
    </recommendedName>
</protein>
<dbReference type="PANTHER" id="PTHR21301:SF10">
    <property type="entry name" value="REVERSE TRANSCRIPTASE DOMAIN-CONTAINING PROTEIN"/>
    <property type="match status" value="1"/>
</dbReference>
<feature type="chain" id="PRO_5004718927" description="OTU domain-containing protein" evidence="1">
    <location>
        <begin position="31"/>
        <end position="470"/>
    </location>
</feature>